<sequence>MKEQHHSAIGIGKDIMWIDVINKAVLVKKGDTVTDYGELTNVQSILNRMSEDVPDIEYDLQNQELLCKCFDDDSQLVFNAKINIATSIYTREYDDIILYNNILYGLSNKGIRRFTFLKKDDIENEELLKPTELKFSVNSSPSITKTFDTQ</sequence>
<evidence type="ECO:0000313" key="1">
    <source>
        <dbReference type="EMBL" id="XCD08339.1"/>
    </source>
</evidence>
<accession>A0AAU8B807</accession>
<dbReference type="EMBL" id="PP511876">
    <property type="protein sequence ID" value="XCD08339.1"/>
    <property type="molecule type" value="Genomic_DNA"/>
</dbReference>
<reference evidence="1" key="1">
    <citation type="submission" date="2024-03" db="EMBL/GenBank/DDBJ databases">
        <title>Diverse circular DNA viruses in blood, oral, and fecal samples of captive lemurs.</title>
        <authorList>
            <person name="Paietta E.N."/>
            <person name="Kraberger S."/>
            <person name="Lund M.C."/>
            <person name="Custer J.M."/>
            <person name="Vargas K.M."/>
            <person name="Ehmke E.E."/>
            <person name="Yoder A.D."/>
            <person name="Varsani A."/>
        </authorList>
    </citation>
    <scope>NUCLEOTIDE SEQUENCE</scope>
    <source>
        <strain evidence="1">Duke_30FF_63</strain>
    </source>
</reference>
<organism evidence="1">
    <name type="scientific">Dulem virus 42</name>
    <dbReference type="NCBI Taxonomy" id="3145760"/>
    <lineage>
        <taxon>Viruses</taxon>
        <taxon>Duplodnaviria</taxon>
        <taxon>Heunggongvirae</taxon>
        <taxon>Uroviricota</taxon>
        <taxon>Caudoviricetes</taxon>
    </lineage>
</organism>
<protein>
    <submittedName>
        <fullName evidence="1">Uncharacterized protein</fullName>
    </submittedName>
</protein>
<name>A0AAU8B807_9CAUD</name>
<proteinExistence type="predicted"/>